<gene>
    <name evidence="2" type="ORF">BIN_B_04194</name>
</gene>
<reference evidence="2" key="1">
    <citation type="submission" date="2019-05" db="EMBL/GenBank/DDBJ databases">
        <authorList>
            <person name="Naeem R."/>
            <person name="Antony C."/>
            <person name="Guan Q."/>
        </authorList>
    </citation>
    <scope>NUCLEOTIDE SEQUENCE</scope>
    <source>
        <strain evidence="2">2</strain>
    </source>
</reference>
<evidence type="ECO:0000313" key="2">
    <source>
        <dbReference type="EMBL" id="VTP01793.1"/>
    </source>
</evidence>
<sequence>MIESASLDNEARTCRKCQRPSRSRGLYPTLNEQERSRLTAYRRWQSHYVDAQPVREHINALRHDGVGNKQLAKLSGVSRTTIQKIVGGRTDTQTGPTSKALRCTADKIMAVSIPVIAHAVVADGRRVGAVGTTRRLRTGAA</sequence>
<accession>A0A653EWU2</accession>
<dbReference type="PROSITE" id="PS50943">
    <property type="entry name" value="HTH_CROC1"/>
    <property type="match status" value="1"/>
</dbReference>
<proteinExistence type="predicted"/>
<dbReference type="EMBL" id="LR589121">
    <property type="protein sequence ID" value="VTP01793.1"/>
    <property type="molecule type" value="Genomic_DNA"/>
</dbReference>
<dbReference type="InterPro" id="IPR001387">
    <property type="entry name" value="Cro/C1-type_HTH"/>
</dbReference>
<name>A0A653EWU2_9MYCO</name>
<evidence type="ECO:0000259" key="1">
    <source>
        <dbReference type="PROSITE" id="PS50943"/>
    </source>
</evidence>
<feature type="domain" description="HTH cro/C1-type" evidence="1">
    <location>
        <begin position="69"/>
        <end position="108"/>
    </location>
</feature>
<organism evidence="2">
    <name type="scientific">Mycobacterium riyadhense</name>
    <dbReference type="NCBI Taxonomy" id="486698"/>
    <lineage>
        <taxon>Bacteria</taxon>
        <taxon>Bacillati</taxon>
        <taxon>Actinomycetota</taxon>
        <taxon>Actinomycetes</taxon>
        <taxon>Mycobacteriales</taxon>
        <taxon>Mycobacteriaceae</taxon>
        <taxon>Mycobacterium</taxon>
    </lineage>
</organism>
<protein>
    <recommendedName>
        <fullName evidence="1">HTH cro/C1-type domain-containing protein</fullName>
    </recommendedName>
</protein>
<dbReference type="AlphaFoldDB" id="A0A653EWU2"/>